<organism evidence="1 2">
    <name type="scientific">Phaseolus coccineus</name>
    <name type="common">Scarlet runner bean</name>
    <name type="synonym">Phaseolus multiflorus</name>
    <dbReference type="NCBI Taxonomy" id="3886"/>
    <lineage>
        <taxon>Eukaryota</taxon>
        <taxon>Viridiplantae</taxon>
        <taxon>Streptophyta</taxon>
        <taxon>Embryophyta</taxon>
        <taxon>Tracheophyta</taxon>
        <taxon>Spermatophyta</taxon>
        <taxon>Magnoliopsida</taxon>
        <taxon>eudicotyledons</taxon>
        <taxon>Gunneridae</taxon>
        <taxon>Pentapetalae</taxon>
        <taxon>rosids</taxon>
        <taxon>fabids</taxon>
        <taxon>Fabales</taxon>
        <taxon>Fabaceae</taxon>
        <taxon>Papilionoideae</taxon>
        <taxon>50 kb inversion clade</taxon>
        <taxon>NPAAA clade</taxon>
        <taxon>indigoferoid/millettioid clade</taxon>
        <taxon>Phaseoleae</taxon>
        <taxon>Phaseolus</taxon>
    </lineage>
</organism>
<dbReference type="AlphaFoldDB" id="A0AAN9QP13"/>
<evidence type="ECO:0000313" key="1">
    <source>
        <dbReference type="EMBL" id="KAK7342829.1"/>
    </source>
</evidence>
<comment type="caution">
    <text evidence="1">The sequence shown here is derived from an EMBL/GenBank/DDBJ whole genome shotgun (WGS) entry which is preliminary data.</text>
</comment>
<evidence type="ECO:0000313" key="2">
    <source>
        <dbReference type="Proteomes" id="UP001374584"/>
    </source>
</evidence>
<gene>
    <name evidence="1" type="ORF">VNO80_25785</name>
</gene>
<keyword evidence="2" id="KW-1185">Reference proteome</keyword>
<dbReference type="EMBL" id="JAYMYR010000009">
    <property type="protein sequence ID" value="KAK7342829.1"/>
    <property type="molecule type" value="Genomic_DNA"/>
</dbReference>
<name>A0AAN9QP13_PHACN</name>
<accession>A0AAN9QP13</accession>
<proteinExistence type="predicted"/>
<protein>
    <submittedName>
        <fullName evidence="1">Uncharacterized protein</fullName>
    </submittedName>
</protein>
<reference evidence="1 2" key="1">
    <citation type="submission" date="2024-01" db="EMBL/GenBank/DDBJ databases">
        <title>The genomes of 5 underutilized Papilionoideae crops provide insights into root nodulation and disease resistanc.</title>
        <authorList>
            <person name="Jiang F."/>
        </authorList>
    </citation>
    <scope>NUCLEOTIDE SEQUENCE [LARGE SCALE GENOMIC DNA]</scope>
    <source>
        <strain evidence="1">JINMINGXINNONG_FW02</strain>
        <tissue evidence="1">Leaves</tissue>
    </source>
</reference>
<dbReference type="Proteomes" id="UP001374584">
    <property type="component" value="Unassembled WGS sequence"/>
</dbReference>
<sequence>MAGALMWLLKLTRGFHYSALSILLSDYSNHQLQNSLSFRFCKIIHSLPTSSYTAVNSLSKHSPKISRTGFSVSCFSWTLLLQERTQLLLSTREICIRTKHLIRLYRQILRFEETVVDY</sequence>